<dbReference type="Proteomes" id="UP000652761">
    <property type="component" value="Unassembled WGS sequence"/>
</dbReference>
<evidence type="ECO:0000313" key="6">
    <source>
        <dbReference type="Proteomes" id="UP000652761"/>
    </source>
</evidence>
<comment type="similarity">
    <text evidence="2">Belongs to the MYBBP1A family.</text>
</comment>
<feature type="region of interest" description="Disordered" evidence="4">
    <location>
        <begin position="1"/>
        <end position="80"/>
    </location>
</feature>
<dbReference type="PANTHER" id="PTHR13213">
    <property type="entry name" value="MYB-BINDING PROTEIN 1A FAMILY MEMBER"/>
    <property type="match status" value="1"/>
</dbReference>
<sequence length="1366" mass="153228">MDSPVQVEKPRSDGTGGGPAVSESLKPMERRKKRKALDKEKHRAAVAADGEVPPKVAKVDRSAGADTGDRRPPVGPVSGGGLPVHLFMELTSPETSVREAAAEALATELRKSQEDYEKLGESNVGGAAVLPLEAEKDDGLERCAPPVGYAVRRLIRGLASSRECARQGFSLGLTVVVGTIPAIKVDSIMKLAVQFLEVSSSKKGQDLRDCLLGRLFAYGALVRSGRIAAECSSKDKAPNVKEIVSQLIYLAGKKRYLREPAVSIILDLVDKRGLAIGNKKMSPARFRRRDPWPCEPLRDGDARLVLRDDTCAMLQTLSGWPAAMRSVVEVSCTRSRLPVGALSNQIIENDGMHEWFEKAHEVGDPDALLLALKLQERVSLDCSMFGKLLPHPFSTNAFFTREHLALLLPCFKLKYSAMKNILDGHSWLYEVLNMTMLEHKVYTILLSPFFGVYHMIGKSTDFQESTFCLPRLHSLWHVLIDILIPAVAFQDEGLSSRQNCSKKQKKTRKGDSFEEIANNFHCFYDVVIEGSLLLSSHERKHLVFDILLILLPKLPAAWIPVVLSNKLVHCLMDILSTKSSWLYNAAKNLLKELINWVGSDDDRRVAVIVSLQKHSNGKFDCITQTHTVKDFISKFVTVPGRMLFAQNLMSLFVDEGSLTEEPSEASQTTDENSERGSPEGKDTSGISGNADFLKSWIIDTLPRVLKTLKVDARADSSDSLEIRNLLEAKFRLQTDIMKFLAVQGLFSASLGTEVTSFELQEKFTWPKVATSSSLCKSCIEQLQLLMEDAQRGDGSHLVPNGSESNDLGSFFICFLNTMCNIPSVSLFRALSNEDEKGFKELQVMETRLYHEERRIGPSSEANKLRAVRYLLVQLLLELLLHPGELSEAVAEIIICCKKAFPGATQFESVDEEDVLDDNDNPELLDVLVDNLLSLLPQSSGPMFYAVEQVFRFFCDDITNDGLRRMLHVVKKDLKPPRHQVADTDDEDDEEDLFGIEDMEEINEPEAVESEDSDDHVDNSEAVFVVESHKDGNEKEEPLASDAYDSDMDDDAMFLMDSYIAQLLKDRKNSSGNDTAQSQLMLFKLRVLSLLEIYLQRNPGKPQVLVVYSYLVQAFVNSHSSEAQKQLGARIGGILHKKILKAKEHPRGKEVQISSLEALLRKSVRLASRSRIKAISLLAEKTTFWILKIINSSNFPGSELEKVFEVFRLFLIDYFDNKKSRLKSSFIKEVFRRHLWIAHELFDLVLEKCGSAKSEFRRIEALDLVDLTLKSLILSHKVDKDEDASRKSKLLKKHLPSFSQLISQLLIKFPEKQSRRVEVRRFCCKILNTYASHGLLKSFIKKLTPEAYSSCESKLGDHFLPFKKLAR</sequence>
<comment type="caution">
    <text evidence="5">The sequence shown here is derived from an EMBL/GenBank/DDBJ whole genome shotgun (WGS) entry which is preliminary data.</text>
</comment>
<evidence type="ECO:0000256" key="1">
    <source>
        <dbReference type="ARBA" id="ARBA00004123"/>
    </source>
</evidence>
<evidence type="ECO:0000256" key="4">
    <source>
        <dbReference type="SAM" id="MobiDB-lite"/>
    </source>
</evidence>
<dbReference type="SUPFAM" id="SSF48371">
    <property type="entry name" value="ARM repeat"/>
    <property type="match status" value="1"/>
</dbReference>
<feature type="compositionally biased region" description="Basic and acidic residues" evidence="4">
    <location>
        <begin position="57"/>
        <end position="72"/>
    </location>
</feature>
<dbReference type="GO" id="GO:0003677">
    <property type="term" value="F:DNA binding"/>
    <property type="evidence" value="ECO:0007669"/>
    <property type="project" value="InterPro"/>
</dbReference>
<evidence type="ECO:0008006" key="7">
    <source>
        <dbReference type="Google" id="ProtNLM"/>
    </source>
</evidence>
<dbReference type="EMBL" id="NMUH01000490">
    <property type="protein sequence ID" value="MQL80121.1"/>
    <property type="molecule type" value="Genomic_DNA"/>
</dbReference>
<dbReference type="PANTHER" id="PTHR13213:SF2">
    <property type="entry name" value="MYB-BINDING PROTEIN 1A"/>
    <property type="match status" value="1"/>
</dbReference>
<protein>
    <recommendedName>
        <fullName evidence="7">DNA polymerase V</fullName>
    </recommendedName>
</protein>
<feature type="compositionally biased region" description="Basic and acidic residues" evidence="4">
    <location>
        <begin position="672"/>
        <end position="682"/>
    </location>
</feature>
<dbReference type="InterPro" id="IPR016024">
    <property type="entry name" value="ARM-type_fold"/>
</dbReference>
<keyword evidence="3" id="KW-0539">Nucleus</keyword>
<accession>A0A843U9H1</accession>
<dbReference type="OrthoDB" id="342531at2759"/>
<dbReference type="InterPro" id="IPR007015">
    <property type="entry name" value="DNA_pol_V/MYBBP1A"/>
</dbReference>
<feature type="region of interest" description="Disordered" evidence="4">
    <location>
        <begin position="659"/>
        <end position="687"/>
    </location>
</feature>
<reference evidence="5" key="1">
    <citation type="submission" date="2017-07" db="EMBL/GenBank/DDBJ databases">
        <title>Taro Niue Genome Assembly and Annotation.</title>
        <authorList>
            <person name="Atibalentja N."/>
            <person name="Keating K."/>
            <person name="Fields C.J."/>
        </authorList>
    </citation>
    <scope>NUCLEOTIDE SEQUENCE</scope>
    <source>
        <strain evidence="5">Niue_2</strain>
        <tissue evidence="5">Leaf</tissue>
    </source>
</reference>
<dbReference type="Pfam" id="PF04931">
    <property type="entry name" value="DNA_pol_phi"/>
    <property type="match status" value="2"/>
</dbReference>
<proteinExistence type="inferred from homology"/>
<evidence type="ECO:0000256" key="3">
    <source>
        <dbReference type="ARBA" id="ARBA00023242"/>
    </source>
</evidence>
<gene>
    <name evidence="5" type="ORF">Taro_012548</name>
</gene>
<organism evidence="5 6">
    <name type="scientific">Colocasia esculenta</name>
    <name type="common">Wild taro</name>
    <name type="synonym">Arum esculentum</name>
    <dbReference type="NCBI Taxonomy" id="4460"/>
    <lineage>
        <taxon>Eukaryota</taxon>
        <taxon>Viridiplantae</taxon>
        <taxon>Streptophyta</taxon>
        <taxon>Embryophyta</taxon>
        <taxon>Tracheophyta</taxon>
        <taxon>Spermatophyta</taxon>
        <taxon>Magnoliopsida</taxon>
        <taxon>Liliopsida</taxon>
        <taxon>Araceae</taxon>
        <taxon>Aroideae</taxon>
        <taxon>Colocasieae</taxon>
        <taxon>Colocasia</taxon>
    </lineage>
</organism>
<comment type="subcellular location">
    <subcellularLocation>
        <location evidence="1">Nucleus</location>
    </subcellularLocation>
</comment>
<evidence type="ECO:0000256" key="2">
    <source>
        <dbReference type="ARBA" id="ARBA00006809"/>
    </source>
</evidence>
<dbReference type="GO" id="GO:0005730">
    <property type="term" value="C:nucleolus"/>
    <property type="evidence" value="ECO:0007669"/>
    <property type="project" value="InterPro"/>
</dbReference>
<keyword evidence="6" id="KW-1185">Reference proteome</keyword>
<name>A0A843U9H1_COLES</name>
<dbReference type="GO" id="GO:0006355">
    <property type="term" value="P:regulation of DNA-templated transcription"/>
    <property type="evidence" value="ECO:0007669"/>
    <property type="project" value="InterPro"/>
</dbReference>
<evidence type="ECO:0000313" key="5">
    <source>
        <dbReference type="EMBL" id="MQL80121.1"/>
    </source>
</evidence>